<keyword evidence="4" id="KW-1185">Reference proteome</keyword>
<dbReference type="PROSITE" id="PS50005">
    <property type="entry name" value="TPR"/>
    <property type="match status" value="1"/>
</dbReference>
<evidence type="ECO:0000256" key="1">
    <source>
        <dbReference type="PROSITE-ProRule" id="PRU00339"/>
    </source>
</evidence>
<dbReference type="InterPro" id="IPR019734">
    <property type="entry name" value="TPR_rpt"/>
</dbReference>
<evidence type="ECO:0000313" key="4">
    <source>
        <dbReference type="Proteomes" id="UP000009168"/>
    </source>
</evidence>
<dbReference type="SMART" id="SM00317">
    <property type="entry name" value="SET"/>
    <property type="match status" value="1"/>
</dbReference>
<protein>
    <submittedName>
        <fullName evidence="3">Tetratricopeptide repeat protein</fullName>
    </submittedName>
</protein>
<dbReference type="KEGG" id="tet:TTHERM_00227450"/>
<dbReference type="InterPro" id="IPR046341">
    <property type="entry name" value="SET_dom_sf"/>
</dbReference>
<dbReference type="AlphaFoldDB" id="Q23BT7"/>
<feature type="repeat" description="TPR" evidence="1">
    <location>
        <begin position="202"/>
        <end position="235"/>
    </location>
</feature>
<dbReference type="OMA" id="NLQHWGF"/>
<dbReference type="PROSITE" id="PS50280">
    <property type="entry name" value="SET"/>
    <property type="match status" value="1"/>
</dbReference>
<dbReference type="SUPFAM" id="SSF48452">
    <property type="entry name" value="TPR-like"/>
    <property type="match status" value="1"/>
</dbReference>
<dbReference type="SMART" id="SM00028">
    <property type="entry name" value="TPR"/>
    <property type="match status" value="2"/>
</dbReference>
<dbReference type="eggNOG" id="KOG2084">
    <property type="taxonomic scope" value="Eukaryota"/>
</dbReference>
<dbReference type="Proteomes" id="UP000009168">
    <property type="component" value="Unassembled WGS sequence"/>
</dbReference>
<evidence type="ECO:0000313" key="3">
    <source>
        <dbReference type="EMBL" id="EAR94031.1"/>
    </source>
</evidence>
<dbReference type="PANTHER" id="PTHR47643">
    <property type="entry name" value="TPR DOMAIN PROTEIN (AFU_ORTHOLOGUE AFUA_5G12710)"/>
    <property type="match status" value="1"/>
</dbReference>
<feature type="domain" description="SET" evidence="2">
    <location>
        <begin position="345"/>
        <end position="525"/>
    </location>
</feature>
<gene>
    <name evidence="3" type="ORF">TTHERM_00227450</name>
</gene>
<dbReference type="Pfam" id="PF13181">
    <property type="entry name" value="TPR_8"/>
    <property type="match status" value="1"/>
</dbReference>
<accession>Q23BT7</accession>
<dbReference type="Pfam" id="PF12895">
    <property type="entry name" value="ANAPC3"/>
    <property type="match status" value="1"/>
</dbReference>
<dbReference type="RefSeq" id="XP_001014276.1">
    <property type="nucleotide sequence ID" value="XM_001014276.1"/>
</dbReference>
<reference evidence="4" key="1">
    <citation type="journal article" date="2006" name="PLoS Biol.">
        <title>Macronuclear genome sequence of the ciliate Tetrahymena thermophila, a model eukaryote.</title>
        <authorList>
            <person name="Eisen J.A."/>
            <person name="Coyne R.S."/>
            <person name="Wu M."/>
            <person name="Wu D."/>
            <person name="Thiagarajan M."/>
            <person name="Wortman J.R."/>
            <person name="Badger J.H."/>
            <person name="Ren Q."/>
            <person name="Amedeo P."/>
            <person name="Jones K.M."/>
            <person name="Tallon L.J."/>
            <person name="Delcher A.L."/>
            <person name="Salzberg S.L."/>
            <person name="Silva J.C."/>
            <person name="Haas B.J."/>
            <person name="Majoros W.H."/>
            <person name="Farzad M."/>
            <person name="Carlton J.M."/>
            <person name="Smith R.K. Jr."/>
            <person name="Garg J."/>
            <person name="Pearlman R.E."/>
            <person name="Karrer K.M."/>
            <person name="Sun L."/>
            <person name="Manning G."/>
            <person name="Elde N.C."/>
            <person name="Turkewitz A.P."/>
            <person name="Asai D.J."/>
            <person name="Wilkes D.E."/>
            <person name="Wang Y."/>
            <person name="Cai H."/>
            <person name="Collins K."/>
            <person name="Stewart B.A."/>
            <person name="Lee S.R."/>
            <person name="Wilamowska K."/>
            <person name="Weinberg Z."/>
            <person name="Ruzzo W.L."/>
            <person name="Wloga D."/>
            <person name="Gaertig J."/>
            <person name="Frankel J."/>
            <person name="Tsao C.-C."/>
            <person name="Gorovsky M.A."/>
            <person name="Keeling P.J."/>
            <person name="Waller R.F."/>
            <person name="Patron N.J."/>
            <person name="Cherry J.M."/>
            <person name="Stover N.A."/>
            <person name="Krieger C.J."/>
            <person name="del Toro C."/>
            <person name="Ryder H.F."/>
            <person name="Williamson S.C."/>
            <person name="Barbeau R.A."/>
            <person name="Hamilton E.P."/>
            <person name="Orias E."/>
        </authorList>
    </citation>
    <scope>NUCLEOTIDE SEQUENCE [LARGE SCALE GENOMIC DNA]</scope>
    <source>
        <strain evidence="4">SB210</strain>
    </source>
</reference>
<dbReference type="Pfam" id="PF00856">
    <property type="entry name" value="SET"/>
    <property type="match status" value="1"/>
</dbReference>
<dbReference type="HOGENOM" id="CLU_497423_0_0_1"/>
<dbReference type="SUPFAM" id="SSF82199">
    <property type="entry name" value="SET domain"/>
    <property type="match status" value="1"/>
</dbReference>
<keyword evidence="1" id="KW-0802">TPR repeat</keyword>
<sequence>MKKNNEDQLKSFFEFGKFMTQNKDQFSSIAQNMLSTKQLLQIKQKATIQQEIEEQRNYISSHSHNIKQTVADQISLANKCSLGLEKLKKIYLEDLVVNKPMENCVVYVKTFCKPSKMNAINLGIEDEKSNYIHISLYNSEKSNCDLKYLDQKYPLNLNLAIKNPYMKMNAVGHVFLRNDNPENILFLNSNQQQDNDKQLKEFNSLKQKGNELFSQKQYKQAIEFYLKAIQFASSNEEKIIATSNISQALICQNNYQKAIFYADRALELDQTHQKSLFRKATSLVGLYDFEKALKVFEQLKPNQECEKHMEECKYKLNKQKNGFTQDEIAEIIQKKQGQKLVNFVGNIEIRRTQKMGRGVFATKSIRKNEVIAVCEFVQAKINKGELLVEYIDTENLAVNLNSQYFIREQLIMEMQENFYLRKVLSYLYRGEINKDYQIPNLKEVFVKKYYQEGLDDKIELTAEDVSNIVNYNTFGSRNSTQLIMLASFFNHKNVSDVLLIDVEDKVVIVSQREIQKDEEIFITYINQSDKDKEQVAKDLQKWGITEVN</sequence>
<dbReference type="GeneID" id="7831614"/>
<dbReference type="InterPro" id="IPR053209">
    <property type="entry name" value="Gramillin-biosynth_MTr"/>
</dbReference>
<dbReference type="PANTHER" id="PTHR47643:SF2">
    <property type="entry name" value="TPR DOMAIN PROTEIN (AFU_ORTHOLOGUE AFUA_5G12710)"/>
    <property type="match status" value="1"/>
</dbReference>
<dbReference type="Gene3D" id="2.170.270.10">
    <property type="entry name" value="SET domain"/>
    <property type="match status" value="1"/>
</dbReference>
<dbReference type="OrthoDB" id="438641at2759"/>
<dbReference type="InterPro" id="IPR001214">
    <property type="entry name" value="SET_dom"/>
</dbReference>
<dbReference type="EMBL" id="GG662718">
    <property type="protein sequence ID" value="EAR94031.1"/>
    <property type="molecule type" value="Genomic_DNA"/>
</dbReference>
<name>Q23BT7_TETTS</name>
<dbReference type="STRING" id="312017.Q23BT7"/>
<proteinExistence type="predicted"/>
<dbReference type="Gene3D" id="1.25.40.10">
    <property type="entry name" value="Tetratricopeptide repeat domain"/>
    <property type="match status" value="1"/>
</dbReference>
<dbReference type="InterPro" id="IPR011990">
    <property type="entry name" value="TPR-like_helical_dom_sf"/>
</dbReference>
<dbReference type="InParanoid" id="Q23BT7"/>
<evidence type="ECO:0000259" key="2">
    <source>
        <dbReference type="PROSITE" id="PS50280"/>
    </source>
</evidence>
<organism evidence="3 4">
    <name type="scientific">Tetrahymena thermophila (strain SB210)</name>
    <dbReference type="NCBI Taxonomy" id="312017"/>
    <lineage>
        <taxon>Eukaryota</taxon>
        <taxon>Sar</taxon>
        <taxon>Alveolata</taxon>
        <taxon>Ciliophora</taxon>
        <taxon>Intramacronucleata</taxon>
        <taxon>Oligohymenophorea</taxon>
        <taxon>Hymenostomatida</taxon>
        <taxon>Tetrahymenina</taxon>
        <taxon>Tetrahymenidae</taxon>
        <taxon>Tetrahymena</taxon>
    </lineage>
</organism>